<protein>
    <submittedName>
        <fullName evidence="1">Uncharacterized protein</fullName>
    </submittedName>
</protein>
<sequence>MTRIFYTSTSSTPCSTFFPLSPIGRRQMPLASDVYQNGEICLRLAPSNHTCTSYYIISGVNIETILTRLFGSLFESLASLSIAFGETSAKRRRQTGICLC</sequence>
<proteinExistence type="predicted"/>
<accession>A0A0D0BEI3</accession>
<gene>
    <name evidence="1" type="ORF">GYMLUDRAFT_552950</name>
</gene>
<organism evidence="1 2">
    <name type="scientific">Collybiopsis luxurians FD-317 M1</name>
    <dbReference type="NCBI Taxonomy" id="944289"/>
    <lineage>
        <taxon>Eukaryota</taxon>
        <taxon>Fungi</taxon>
        <taxon>Dikarya</taxon>
        <taxon>Basidiomycota</taxon>
        <taxon>Agaricomycotina</taxon>
        <taxon>Agaricomycetes</taxon>
        <taxon>Agaricomycetidae</taxon>
        <taxon>Agaricales</taxon>
        <taxon>Marasmiineae</taxon>
        <taxon>Omphalotaceae</taxon>
        <taxon>Collybiopsis</taxon>
        <taxon>Collybiopsis luxurians</taxon>
    </lineage>
</organism>
<dbReference type="Proteomes" id="UP000053593">
    <property type="component" value="Unassembled WGS sequence"/>
</dbReference>
<dbReference type="EMBL" id="KN834768">
    <property type="protein sequence ID" value="KIK62200.1"/>
    <property type="molecule type" value="Genomic_DNA"/>
</dbReference>
<dbReference type="AlphaFoldDB" id="A0A0D0BEI3"/>
<name>A0A0D0BEI3_9AGAR</name>
<dbReference type="HOGENOM" id="CLU_2306465_0_0_1"/>
<reference evidence="1 2" key="1">
    <citation type="submission" date="2014-04" db="EMBL/GenBank/DDBJ databases">
        <title>Evolutionary Origins and Diversification of the Mycorrhizal Mutualists.</title>
        <authorList>
            <consortium name="DOE Joint Genome Institute"/>
            <consortium name="Mycorrhizal Genomics Consortium"/>
            <person name="Kohler A."/>
            <person name="Kuo A."/>
            <person name="Nagy L.G."/>
            <person name="Floudas D."/>
            <person name="Copeland A."/>
            <person name="Barry K.W."/>
            <person name="Cichocki N."/>
            <person name="Veneault-Fourrey C."/>
            <person name="LaButti K."/>
            <person name="Lindquist E.A."/>
            <person name="Lipzen A."/>
            <person name="Lundell T."/>
            <person name="Morin E."/>
            <person name="Murat C."/>
            <person name="Riley R."/>
            <person name="Ohm R."/>
            <person name="Sun H."/>
            <person name="Tunlid A."/>
            <person name="Henrissat B."/>
            <person name="Grigoriev I.V."/>
            <person name="Hibbett D.S."/>
            <person name="Martin F."/>
        </authorList>
    </citation>
    <scope>NUCLEOTIDE SEQUENCE [LARGE SCALE GENOMIC DNA]</scope>
    <source>
        <strain evidence="1 2">FD-317 M1</strain>
    </source>
</reference>
<evidence type="ECO:0000313" key="2">
    <source>
        <dbReference type="Proteomes" id="UP000053593"/>
    </source>
</evidence>
<keyword evidence="2" id="KW-1185">Reference proteome</keyword>
<evidence type="ECO:0000313" key="1">
    <source>
        <dbReference type="EMBL" id="KIK62200.1"/>
    </source>
</evidence>